<keyword evidence="4" id="KW-0418">Kinase</keyword>
<evidence type="ECO:0000256" key="5">
    <source>
        <dbReference type="SAM" id="MobiDB-lite"/>
    </source>
</evidence>
<evidence type="ECO:0000256" key="3">
    <source>
        <dbReference type="PROSITE-ProRule" id="PRU00125"/>
    </source>
</evidence>
<dbReference type="InterPro" id="IPR001781">
    <property type="entry name" value="Znf_LIM"/>
</dbReference>
<evidence type="ECO:0008006" key="10">
    <source>
        <dbReference type="Google" id="ProtNLM"/>
    </source>
</evidence>
<dbReference type="GO" id="GO:0005524">
    <property type="term" value="F:ATP binding"/>
    <property type="evidence" value="ECO:0007669"/>
    <property type="project" value="UniProtKB-UniRule"/>
</dbReference>
<dbReference type="RefSeq" id="XP_013758307.1">
    <property type="nucleotide sequence ID" value="XM_013902853.1"/>
</dbReference>
<dbReference type="InterPro" id="IPR002498">
    <property type="entry name" value="PInositol-4-P-4/5-kinase_core"/>
</dbReference>
<dbReference type="GO" id="GO:0046854">
    <property type="term" value="P:phosphatidylinositol phosphate biosynthetic process"/>
    <property type="evidence" value="ECO:0007669"/>
    <property type="project" value="TreeGrafter"/>
</dbReference>
<dbReference type="PROSITE" id="PS00478">
    <property type="entry name" value="LIM_DOMAIN_1"/>
    <property type="match status" value="1"/>
</dbReference>
<dbReference type="PANTHER" id="PTHR23086:SF8">
    <property type="entry name" value="PHOSPHATIDYLINOSITOL 5-PHOSPHATE 4-KINASE, ISOFORM A"/>
    <property type="match status" value="1"/>
</dbReference>
<dbReference type="GeneID" id="25564169"/>
<dbReference type="GO" id="GO:0016308">
    <property type="term" value="F:1-phosphatidylinositol-4-phosphate 5-kinase activity"/>
    <property type="evidence" value="ECO:0007669"/>
    <property type="project" value="TreeGrafter"/>
</dbReference>
<keyword evidence="9" id="KW-1185">Reference proteome</keyword>
<dbReference type="GO" id="GO:0046872">
    <property type="term" value="F:metal ion binding"/>
    <property type="evidence" value="ECO:0007669"/>
    <property type="project" value="UniProtKB-KW"/>
</dbReference>
<keyword evidence="4" id="KW-0067">ATP-binding</keyword>
<dbReference type="PROSITE" id="PS50023">
    <property type="entry name" value="LIM_DOMAIN_2"/>
    <property type="match status" value="1"/>
</dbReference>
<dbReference type="Gene3D" id="3.30.800.10">
    <property type="entry name" value="Phosphatidylinositol Phosphate Kinase II Beta"/>
    <property type="match status" value="1"/>
</dbReference>
<keyword evidence="4" id="KW-0547">Nucleotide-binding</keyword>
<dbReference type="InterPro" id="IPR027484">
    <property type="entry name" value="PInositol-4-P-5-kinase_N"/>
</dbReference>
<name>A0A0L0D927_THETB</name>
<evidence type="ECO:0000313" key="9">
    <source>
        <dbReference type="Proteomes" id="UP000054408"/>
    </source>
</evidence>
<reference evidence="8 9" key="1">
    <citation type="submission" date="2010-05" db="EMBL/GenBank/DDBJ databases">
        <title>The Genome Sequence of Thecamonas trahens ATCC 50062.</title>
        <authorList>
            <consortium name="The Broad Institute Genome Sequencing Platform"/>
            <person name="Russ C."/>
            <person name="Cuomo C."/>
            <person name="Shea T."/>
            <person name="Young S.K."/>
            <person name="Zeng Q."/>
            <person name="Koehrsen M."/>
            <person name="Haas B."/>
            <person name="Borodovsky M."/>
            <person name="Guigo R."/>
            <person name="Alvarado L."/>
            <person name="Berlin A."/>
            <person name="Bochicchio J."/>
            <person name="Borenstein D."/>
            <person name="Chapman S."/>
            <person name="Chen Z."/>
            <person name="Freedman E."/>
            <person name="Gellesch M."/>
            <person name="Goldberg J."/>
            <person name="Griggs A."/>
            <person name="Gujja S."/>
            <person name="Heilman E."/>
            <person name="Heiman D."/>
            <person name="Hepburn T."/>
            <person name="Howarth C."/>
            <person name="Jen D."/>
            <person name="Larson L."/>
            <person name="Mehta T."/>
            <person name="Park D."/>
            <person name="Pearson M."/>
            <person name="Roberts A."/>
            <person name="Saif S."/>
            <person name="Shenoy N."/>
            <person name="Sisk P."/>
            <person name="Stolte C."/>
            <person name="Sykes S."/>
            <person name="Thomson T."/>
            <person name="Walk T."/>
            <person name="White J."/>
            <person name="Yandava C."/>
            <person name="Burger G."/>
            <person name="Gray M.W."/>
            <person name="Holland P.W.H."/>
            <person name="King N."/>
            <person name="Lang F.B.F."/>
            <person name="Roger A.J."/>
            <person name="Ruiz-Trillo I."/>
            <person name="Lander E."/>
            <person name="Nusbaum C."/>
        </authorList>
    </citation>
    <scope>NUCLEOTIDE SEQUENCE [LARGE SCALE GENOMIC DNA]</scope>
    <source>
        <strain evidence="8 9">ATCC 50062</strain>
    </source>
</reference>
<dbReference type="STRING" id="461836.A0A0L0D927"/>
<feature type="region of interest" description="Disordered" evidence="5">
    <location>
        <begin position="238"/>
        <end position="267"/>
    </location>
</feature>
<evidence type="ECO:0000256" key="2">
    <source>
        <dbReference type="ARBA" id="ARBA00022833"/>
    </source>
</evidence>
<dbReference type="Proteomes" id="UP000054408">
    <property type="component" value="Unassembled WGS sequence"/>
</dbReference>
<evidence type="ECO:0000313" key="8">
    <source>
        <dbReference type="EMBL" id="KNC48887.1"/>
    </source>
</evidence>
<dbReference type="OrthoDB" id="416009at2759"/>
<feature type="compositionally biased region" description="Low complexity" evidence="5">
    <location>
        <begin position="105"/>
        <end position="114"/>
    </location>
</feature>
<dbReference type="OMA" id="NTHRIMD"/>
<dbReference type="CDD" id="cd00139">
    <property type="entry name" value="PIPKc"/>
    <property type="match status" value="1"/>
</dbReference>
<evidence type="ECO:0000256" key="4">
    <source>
        <dbReference type="PROSITE-ProRule" id="PRU00781"/>
    </source>
</evidence>
<feature type="region of interest" description="Disordered" evidence="5">
    <location>
        <begin position="629"/>
        <end position="654"/>
    </location>
</feature>
<feature type="region of interest" description="Disordered" evidence="5">
    <location>
        <begin position="105"/>
        <end position="180"/>
    </location>
</feature>
<evidence type="ECO:0000256" key="1">
    <source>
        <dbReference type="ARBA" id="ARBA00022723"/>
    </source>
</evidence>
<dbReference type="PANTHER" id="PTHR23086">
    <property type="entry name" value="PHOSPHATIDYLINOSITOL-4-PHOSPHATE 5-KINASE"/>
    <property type="match status" value="1"/>
</dbReference>
<keyword evidence="1 3" id="KW-0479">Metal-binding</keyword>
<feature type="region of interest" description="Disordered" evidence="5">
    <location>
        <begin position="518"/>
        <end position="542"/>
    </location>
</feature>
<dbReference type="InterPro" id="IPR023610">
    <property type="entry name" value="PInositol-4/5-P-5/4-kinase"/>
</dbReference>
<evidence type="ECO:0000259" key="6">
    <source>
        <dbReference type="PROSITE" id="PS50023"/>
    </source>
</evidence>
<feature type="compositionally biased region" description="Low complexity" evidence="5">
    <location>
        <begin position="528"/>
        <end position="541"/>
    </location>
</feature>
<evidence type="ECO:0000259" key="7">
    <source>
        <dbReference type="PROSITE" id="PS51455"/>
    </source>
</evidence>
<dbReference type="AlphaFoldDB" id="A0A0L0D927"/>
<organism evidence="8 9">
    <name type="scientific">Thecamonas trahens ATCC 50062</name>
    <dbReference type="NCBI Taxonomy" id="461836"/>
    <lineage>
        <taxon>Eukaryota</taxon>
        <taxon>Apusozoa</taxon>
        <taxon>Apusomonadida</taxon>
        <taxon>Apusomonadidae</taxon>
        <taxon>Thecamonas</taxon>
    </lineage>
</organism>
<dbReference type="Pfam" id="PF01504">
    <property type="entry name" value="PIP5K"/>
    <property type="match status" value="1"/>
</dbReference>
<accession>A0A0L0D927</accession>
<dbReference type="SMART" id="SM00132">
    <property type="entry name" value="LIM"/>
    <property type="match status" value="1"/>
</dbReference>
<keyword evidence="3" id="KW-0440">LIM domain</keyword>
<proteinExistence type="predicted"/>
<dbReference type="eggNOG" id="KOG0229">
    <property type="taxonomic scope" value="Eukaryota"/>
</dbReference>
<dbReference type="PROSITE" id="PS51455">
    <property type="entry name" value="PIPK"/>
    <property type="match status" value="1"/>
</dbReference>
<protein>
    <recommendedName>
        <fullName evidence="10">PIPK domain-containing protein</fullName>
    </recommendedName>
</protein>
<sequence length="654" mass="69888">MQCSGCRFALATPPTGRPGEVHRGGLAWHAACWACSACGADFALPPRPSGPVFDRGGGALHCPVCFVRKVKDELGWNGHLAPMLVPTVAPALAAPPPPAAVADAAAAPDAAVTPGRELSDGSSLSDIEVPDSGSDSGELEWSSDGEQGQVAASADGGHGSNDNDDDSARPPRSHAGSVASALMPQPAESYLEPSDGSVLEVPAALVAQLNAQFVSVTINPAFDAANWDPALAWASVAEPRSESEAESGDEEQTKGKTKGKVKDRKSGEPGVGVFITHRIGETALDEAVTEVCEHDFEAKLASAHVYVDPHGKEHKYTSSEYAPRAFAAIREMYGISPAEWRESMADSALVGGSLGAGKSGSLFWTSRNRAFVIKSLPKSELVVCLKLLREYHAHVAKYRETTLLPRWFGLFKIQIGKAKPVRVLVMNNVLYTQLPLDVAYDLKGSTKDRFVKPEKIMPGTGLTVLKDLNLDHPVYVSSDDKAVLLDQLAADIALLSNTHRIMDYSLLLAVCQLSDGDEPLSPSRETRTATASSVSSTSGTPPLAPVYRSQWQQFCGGMRGVNANGSPRDMVYLIGLVDTLTVYDNKKRAEHALKVVRDKGGREGMSAVAPDLYSRRFLAFASRLFSTQGGLDGDKPQHRLERKHHAADRLRLGA</sequence>
<gene>
    <name evidence="8" type="ORF">AMSG_04632</name>
</gene>
<dbReference type="Gene3D" id="3.30.810.10">
    <property type="entry name" value="2-Layer Sandwich"/>
    <property type="match status" value="1"/>
</dbReference>
<dbReference type="SUPFAM" id="SSF56104">
    <property type="entry name" value="SAICAR synthase-like"/>
    <property type="match status" value="1"/>
</dbReference>
<feature type="domain" description="LIM zinc-binding" evidence="6">
    <location>
        <begin position="1"/>
        <end position="72"/>
    </location>
</feature>
<dbReference type="SMART" id="SM00330">
    <property type="entry name" value="PIPKc"/>
    <property type="match status" value="1"/>
</dbReference>
<feature type="domain" description="PIPK" evidence="7">
    <location>
        <begin position="253"/>
        <end position="625"/>
    </location>
</feature>
<dbReference type="InterPro" id="IPR027483">
    <property type="entry name" value="PInositol-4-P-4/5-kinase_C_sf"/>
</dbReference>
<keyword evidence="2 3" id="KW-0862">Zinc</keyword>
<dbReference type="GO" id="GO:0005886">
    <property type="term" value="C:plasma membrane"/>
    <property type="evidence" value="ECO:0007669"/>
    <property type="project" value="TreeGrafter"/>
</dbReference>
<keyword evidence="4" id="KW-0808">Transferase</keyword>
<dbReference type="EMBL" id="GL349452">
    <property type="protein sequence ID" value="KNC48887.1"/>
    <property type="molecule type" value="Genomic_DNA"/>
</dbReference>